<evidence type="ECO:0000256" key="1">
    <source>
        <dbReference type="ARBA" id="ARBA00004606"/>
    </source>
</evidence>
<dbReference type="InterPro" id="IPR026050">
    <property type="entry name" value="C1GALT1/C1GALT1_chp1"/>
</dbReference>
<organism evidence="8">
    <name type="scientific">Schistocephalus solidus</name>
    <name type="common">Tapeworm</name>
    <dbReference type="NCBI Taxonomy" id="70667"/>
    <lineage>
        <taxon>Eukaryota</taxon>
        <taxon>Metazoa</taxon>
        <taxon>Spiralia</taxon>
        <taxon>Lophotrochozoa</taxon>
        <taxon>Platyhelminthes</taxon>
        <taxon>Cestoda</taxon>
        <taxon>Eucestoda</taxon>
        <taxon>Diphyllobothriidea</taxon>
        <taxon>Diphyllobothriidae</taxon>
        <taxon>Schistocephalus</taxon>
    </lineage>
</organism>
<keyword evidence="6 7" id="KW-0472">Membrane</keyword>
<dbReference type="EMBL" id="GEEE01013076">
    <property type="protein sequence ID" value="JAP50149.1"/>
    <property type="molecule type" value="Transcribed_RNA"/>
</dbReference>
<dbReference type="EMBL" id="GEEE01014043">
    <property type="protein sequence ID" value="JAP49182.1"/>
    <property type="molecule type" value="Transcribed_RNA"/>
</dbReference>
<dbReference type="GO" id="GO:0016020">
    <property type="term" value="C:membrane"/>
    <property type="evidence" value="ECO:0007669"/>
    <property type="project" value="UniProtKB-SubCell"/>
</dbReference>
<dbReference type="AlphaFoldDB" id="A0A0X3PLI4"/>
<protein>
    <submittedName>
        <fullName evidence="8">Uncharacterized protein</fullName>
    </submittedName>
</protein>
<proteinExistence type="inferred from homology"/>
<evidence type="ECO:0000256" key="6">
    <source>
        <dbReference type="ARBA" id="ARBA00023136"/>
    </source>
</evidence>
<accession>A0A0X3PLI4</accession>
<evidence type="ECO:0000256" key="2">
    <source>
        <dbReference type="ARBA" id="ARBA00006462"/>
    </source>
</evidence>
<comment type="subcellular location">
    <subcellularLocation>
        <location evidence="1">Membrane</location>
        <topology evidence="1">Single-pass type II membrane protein</topology>
    </subcellularLocation>
</comment>
<sequence length="316" mass="35758">MSTKTVDQSIFNNRMLSIATRINFIRVTLGVYRMNLRSYQKSILAFLLGFGFSSLFMTVDFSAHLTSYKHSAHKTLNGTSPLYPAERTRDVQMACLVEPSHSPLSVTYVQRTWGRRCTQFFQIPPKSGSTLQSLQDHFRRVFLRSPRPDYVLITSSDSYIVMENLKKSLLMHDFNDAFFIECSGRSSSRNQTAFFGSDCLVFSRRALELIVNLNLFLICDPASLNFTTCLQLNNFRRTFAIGKHGRDVLDTVNLKNCFNDFLPGSDLGAASACLSENSPLSQSQAIIRSISPPRLLFLEFLIYNLQLASNFTTPSV</sequence>
<evidence type="ECO:0000256" key="3">
    <source>
        <dbReference type="ARBA" id="ARBA00022692"/>
    </source>
</evidence>
<evidence type="ECO:0000256" key="4">
    <source>
        <dbReference type="ARBA" id="ARBA00022968"/>
    </source>
</evidence>
<feature type="transmembrane region" description="Helical" evidence="7">
    <location>
        <begin position="43"/>
        <end position="65"/>
    </location>
</feature>
<comment type="similarity">
    <text evidence="2">Belongs to the glycosyltransferase 31 family. Beta3-Gal-T subfamily.</text>
</comment>
<dbReference type="PANTHER" id="PTHR23033">
    <property type="entry name" value="BETA1,3-GALACTOSYLTRANSFERASE"/>
    <property type="match status" value="1"/>
</dbReference>
<evidence type="ECO:0000256" key="5">
    <source>
        <dbReference type="ARBA" id="ARBA00022989"/>
    </source>
</evidence>
<evidence type="ECO:0000256" key="7">
    <source>
        <dbReference type="SAM" id="Phobius"/>
    </source>
</evidence>
<gene>
    <name evidence="8" type="ORF">TR139298</name>
</gene>
<evidence type="ECO:0000313" key="8">
    <source>
        <dbReference type="EMBL" id="JAP49182.1"/>
    </source>
</evidence>
<keyword evidence="4" id="KW-0735">Signal-anchor</keyword>
<name>A0A0X3PLI4_SCHSO</name>
<reference evidence="8" key="1">
    <citation type="submission" date="2016-01" db="EMBL/GenBank/DDBJ databases">
        <title>Reference transcriptome for the parasite Schistocephalus solidus: insights into the molecular evolution of parasitism.</title>
        <authorList>
            <person name="Hebert F.O."/>
            <person name="Grambauer S."/>
            <person name="Barber I."/>
            <person name="Landry C.R."/>
            <person name="Aubin-Horth N."/>
        </authorList>
    </citation>
    <scope>NUCLEOTIDE SEQUENCE</scope>
</reference>
<keyword evidence="3 7" id="KW-0812">Transmembrane</keyword>
<keyword evidence="5 7" id="KW-1133">Transmembrane helix</keyword>